<protein>
    <submittedName>
        <fullName evidence="1">Uncharacterized protein</fullName>
    </submittedName>
</protein>
<organism evidence="1">
    <name type="scientific">Rhizophora mucronata</name>
    <name type="common">Asiatic mangrove</name>
    <dbReference type="NCBI Taxonomy" id="61149"/>
    <lineage>
        <taxon>Eukaryota</taxon>
        <taxon>Viridiplantae</taxon>
        <taxon>Streptophyta</taxon>
        <taxon>Embryophyta</taxon>
        <taxon>Tracheophyta</taxon>
        <taxon>Spermatophyta</taxon>
        <taxon>Magnoliopsida</taxon>
        <taxon>eudicotyledons</taxon>
        <taxon>Gunneridae</taxon>
        <taxon>Pentapetalae</taxon>
        <taxon>rosids</taxon>
        <taxon>fabids</taxon>
        <taxon>Malpighiales</taxon>
        <taxon>Rhizophoraceae</taxon>
        <taxon>Rhizophora</taxon>
    </lineage>
</organism>
<name>A0A2P2Q9J1_RHIMU</name>
<evidence type="ECO:0000313" key="1">
    <source>
        <dbReference type="EMBL" id="MBX63650.1"/>
    </source>
</evidence>
<accession>A0A2P2Q9J1</accession>
<sequence length="75" mass="8455">MTLMTQRWDSGYLDYTATRFPLMCSSSLRKTASFAAFPGSHRRLSPGCSIYTGPPKSCFLERRSLRMAGNILPNF</sequence>
<reference evidence="1" key="1">
    <citation type="submission" date="2018-02" db="EMBL/GenBank/DDBJ databases">
        <title>Rhizophora mucronata_Transcriptome.</title>
        <authorList>
            <person name="Meera S.P."/>
            <person name="Sreeshan A."/>
            <person name="Augustine A."/>
        </authorList>
    </citation>
    <scope>NUCLEOTIDE SEQUENCE</scope>
    <source>
        <tissue evidence="1">Leaf</tissue>
    </source>
</reference>
<dbReference type="EMBL" id="GGEC01083166">
    <property type="protein sequence ID" value="MBX63650.1"/>
    <property type="molecule type" value="Transcribed_RNA"/>
</dbReference>
<dbReference type="AlphaFoldDB" id="A0A2P2Q9J1"/>
<proteinExistence type="predicted"/>